<dbReference type="RefSeq" id="WP_066789796.1">
    <property type="nucleotide sequence ID" value="NZ_LWQS01000071.1"/>
</dbReference>
<keyword evidence="1 5" id="KW-0963">Cytoplasm</keyword>
<sequence length="151" mass="16249">MNLTNEQTILGLDVGERRIGVAISDASARIAAPLTTIAAHPPERAIAQIARLVAERGVTRVVVGLPLTMRGEHGPQAVAVQRFADALAAALTCSVEMFDERLTSVAAEQMLRNLGLKPAKIKEQIDQVAASIILQDYLDAKAQREQRRGDS</sequence>
<evidence type="ECO:0000313" key="8">
    <source>
        <dbReference type="Proteomes" id="UP000078287"/>
    </source>
</evidence>
<evidence type="ECO:0000259" key="6">
    <source>
        <dbReference type="SMART" id="SM00732"/>
    </source>
</evidence>
<dbReference type="SMART" id="SM00732">
    <property type="entry name" value="YqgFc"/>
    <property type="match status" value="1"/>
</dbReference>
<dbReference type="PANTHER" id="PTHR33317">
    <property type="entry name" value="POLYNUCLEOTIDYL TRANSFERASE, RIBONUCLEASE H-LIKE SUPERFAMILY PROTEIN"/>
    <property type="match status" value="1"/>
</dbReference>
<name>A0A178M630_9CHLR</name>
<dbReference type="GO" id="GO:0005829">
    <property type="term" value="C:cytosol"/>
    <property type="evidence" value="ECO:0007669"/>
    <property type="project" value="TreeGrafter"/>
</dbReference>
<dbReference type="InterPro" id="IPR012337">
    <property type="entry name" value="RNaseH-like_sf"/>
</dbReference>
<protein>
    <recommendedName>
        <fullName evidence="5">Putative pre-16S rRNA nuclease</fullName>
        <ecNumber evidence="5">3.1.-.-</ecNumber>
    </recommendedName>
</protein>
<dbReference type="EC" id="3.1.-.-" evidence="5"/>
<dbReference type="STRING" id="1707952.A6A03_03175"/>
<evidence type="ECO:0000256" key="5">
    <source>
        <dbReference type="HAMAP-Rule" id="MF_00651"/>
    </source>
</evidence>
<evidence type="ECO:0000256" key="3">
    <source>
        <dbReference type="ARBA" id="ARBA00022722"/>
    </source>
</evidence>
<dbReference type="NCBIfam" id="TIGR00250">
    <property type="entry name" value="RNAse_H_YqgF"/>
    <property type="match status" value="1"/>
</dbReference>
<dbReference type="HAMAP" id="MF_00651">
    <property type="entry name" value="Nuclease_YqgF"/>
    <property type="match status" value="1"/>
</dbReference>
<keyword evidence="3 5" id="KW-0540">Nuclease</keyword>
<dbReference type="GO" id="GO:0000967">
    <property type="term" value="P:rRNA 5'-end processing"/>
    <property type="evidence" value="ECO:0007669"/>
    <property type="project" value="UniProtKB-UniRule"/>
</dbReference>
<dbReference type="Pfam" id="PF03652">
    <property type="entry name" value="RuvX"/>
    <property type="match status" value="1"/>
</dbReference>
<dbReference type="OrthoDB" id="9796140at2"/>
<comment type="similarity">
    <text evidence="5">Belongs to the YqgF HJR family.</text>
</comment>
<keyword evidence="8" id="KW-1185">Reference proteome</keyword>
<keyword evidence="2 5" id="KW-0690">Ribosome biogenesis</keyword>
<gene>
    <name evidence="7" type="ORF">A6A03_03175</name>
</gene>
<feature type="domain" description="YqgF/RNase H-like" evidence="6">
    <location>
        <begin position="7"/>
        <end position="107"/>
    </location>
</feature>
<dbReference type="EMBL" id="LWQS01000071">
    <property type="protein sequence ID" value="OAN44221.1"/>
    <property type="molecule type" value="Genomic_DNA"/>
</dbReference>
<evidence type="ECO:0000313" key="7">
    <source>
        <dbReference type="EMBL" id="OAN44221.1"/>
    </source>
</evidence>
<organism evidence="7 8">
    <name type="scientific">Chloroflexus islandicus</name>
    <dbReference type="NCBI Taxonomy" id="1707952"/>
    <lineage>
        <taxon>Bacteria</taxon>
        <taxon>Bacillati</taxon>
        <taxon>Chloroflexota</taxon>
        <taxon>Chloroflexia</taxon>
        <taxon>Chloroflexales</taxon>
        <taxon>Chloroflexineae</taxon>
        <taxon>Chloroflexaceae</taxon>
        <taxon>Chloroflexus</taxon>
    </lineage>
</organism>
<dbReference type="InterPro" id="IPR006641">
    <property type="entry name" value="YqgF/RNaseH-like_dom"/>
</dbReference>
<dbReference type="InterPro" id="IPR005227">
    <property type="entry name" value="YqgF"/>
</dbReference>
<proteinExistence type="inferred from homology"/>
<evidence type="ECO:0000256" key="1">
    <source>
        <dbReference type="ARBA" id="ARBA00022490"/>
    </source>
</evidence>
<dbReference type="InterPro" id="IPR037027">
    <property type="entry name" value="YqgF/RNaseH-like_dom_sf"/>
</dbReference>
<comment type="caution">
    <text evidence="7">The sequence shown here is derived from an EMBL/GenBank/DDBJ whole genome shotgun (WGS) entry which is preliminary data.</text>
</comment>
<comment type="subcellular location">
    <subcellularLocation>
        <location evidence="5">Cytoplasm</location>
    </subcellularLocation>
</comment>
<dbReference type="PANTHER" id="PTHR33317:SF4">
    <property type="entry name" value="POLYNUCLEOTIDYL TRANSFERASE, RIBONUCLEASE H-LIKE SUPERFAMILY PROTEIN"/>
    <property type="match status" value="1"/>
</dbReference>
<keyword evidence="4 5" id="KW-0378">Hydrolase</keyword>
<dbReference type="AlphaFoldDB" id="A0A178M630"/>
<dbReference type="Gene3D" id="3.30.420.140">
    <property type="entry name" value="YqgF/RNase H-like domain"/>
    <property type="match status" value="1"/>
</dbReference>
<dbReference type="CDD" id="cd16964">
    <property type="entry name" value="YqgF"/>
    <property type="match status" value="1"/>
</dbReference>
<accession>A0A178M630</accession>
<dbReference type="GO" id="GO:0016788">
    <property type="term" value="F:hydrolase activity, acting on ester bonds"/>
    <property type="evidence" value="ECO:0007669"/>
    <property type="project" value="UniProtKB-UniRule"/>
</dbReference>
<comment type="function">
    <text evidence="5">Could be a nuclease involved in processing of the 5'-end of pre-16S rRNA.</text>
</comment>
<evidence type="ECO:0000256" key="2">
    <source>
        <dbReference type="ARBA" id="ARBA00022517"/>
    </source>
</evidence>
<dbReference type="Proteomes" id="UP000078287">
    <property type="component" value="Unassembled WGS sequence"/>
</dbReference>
<dbReference type="GO" id="GO:0004518">
    <property type="term" value="F:nuclease activity"/>
    <property type="evidence" value="ECO:0007669"/>
    <property type="project" value="UniProtKB-KW"/>
</dbReference>
<dbReference type="SUPFAM" id="SSF53098">
    <property type="entry name" value="Ribonuclease H-like"/>
    <property type="match status" value="1"/>
</dbReference>
<reference evidence="7 8" key="1">
    <citation type="submission" date="2016-04" db="EMBL/GenBank/DDBJ databases">
        <title>Chloroflexus islandicus sp. nov., a thermophilic filamentous anoxygenic phototrophic bacterium from geyser Strokkur (Iceland).</title>
        <authorList>
            <person name="Gaisin V.A."/>
            <person name="Kalashnikov A.M."/>
            <person name="Sukhacheva M.V."/>
            <person name="Grouzdev D.S."/>
            <person name="Ivanov T.M."/>
            <person name="Kuznetsov B."/>
            <person name="Gorlenko V.M."/>
        </authorList>
    </citation>
    <scope>NUCLEOTIDE SEQUENCE [LARGE SCALE GENOMIC DNA]</scope>
    <source>
        <strain evidence="8">isl-2</strain>
    </source>
</reference>
<evidence type="ECO:0000256" key="4">
    <source>
        <dbReference type="ARBA" id="ARBA00022801"/>
    </source>
</evidence>